<accession>A0A4R4NJ34</accession>
<sequence>MNEVESVDEPALEIRRLRIEAAGRGTATTIVSSLDLSLAAGETVGIVGESGSGKSMTARAVVGLLPPSVFVSRGEIRYGGRSLLELTERQWRRIRGSELGFVMQDPFTMLNPVRKCGRVIEESLPDAGRGTSRRQRRAESIERLAEVGITDEAVADRYPFQLSGGMRQRVAIAAAIASEPQVLIADEPSTALDVTTQRDILLLLKKLQAARGMGLVLITHDLRVAFAMCDRVYVLYAGHLVEAAAAAELESTPMHPYTHGLLISEPPVDRRVAELTGIPGAVPVPDDVAGRCAFEPRCAWSTPTCRNGTPPLTEVAPRHLSACTRVREIHGEMAHPRSRMRLAEPLPPARPPSGGPLVRGRDVRKVFDGRRDQAPALAGVSFEIGYGESVGLVGESGSGKTTLARSLVGLERITSGELVVDGVAVSAGSRLDARDRRRLSHTVQMVFQDPYSSLNPMRTIGSALKEVVRLHDPSATDPSARVAELLESVGLPAELAQRKPVILSGGQRQRVAIARALAVRPKLLVFDEPLSALDMSAQAQVLNLLTRLHRDRGIGYLFITHDLAMVRQIVDRVYVLYRGDIVESGPVDEVLARPADQYTKKLIESIPRPTGTWLT</sequence>
<keyword evidence="5" id="KW-0997">Cell inner membrane</keyword>
<dbReference type="CDD" id="cd03257">
    <property type="entry name" value="ABC_NikE_OppD_transporters"/>
    <property type="match status" value="2"/>
</dbReference>
<evidence type="ECO:0000313" key="12">
    <source>
        <dbReference type="Proteomes" id="UP000295157"/>
    </source>
</evidence>
<comment type="caution">
    <text evidence="11">The sequence shown here is derived from an EMBL/GenBank/DDBJ whole genome shotgun (WGS) entry which is preliminary data.</text>
</comment>
<evidence type="ECO:0000256" key="2">
    <source>
        <dbReference type="ARBA" id="ARBA00005417"/>
    </source>
</evidence>
<dbReference type="NCBIfam" id="NF007739">
    <property type="entry name" value="PRK10419.1"/>
    <property type="match status" value="2"/>
</dbReference>
<dbReference type="SUPFAM" id="SSF52540">
    <property type="entry name" value="P-loop containing nucleoside triphosphate hydrolases"/>
    <property type="match status" value="2"/>
</dbReference>
<evidence type="ECO:0000256" key="3">
    <source>
        <dbReference type="ARBA" id="ARBA00022448"/>
    </source>
</evidence>
<dbReference type="SMART" id="SM00382">
    <property type="entry name" value="AAA"/>
    <property type="match status" value="2"/>
</dbReference>
<name>A0A4R4NJ34_9ACTN</name>
<dbReference type="PROSITE" id="PS00211">
    <property type="entry name" value="ABC_TRANSPORTER_1"/>
    <property type="match status" value="2"/>
</dbReference>
<comment type="subcellular location">
    <subcellularLocation>
        <location evidence="1">Cell membrane</location>
        <topology evidence="1">Peripheral membrane protein</topology>
    </subcellularLocation>
</comment>
<organism evidence="11 12">
    <name type="scientific">Nonomuraea longispora</name>
    <dbReference type="NCBI Taxonomy" id="1848320"/>
    <lineage>
        <taxon>Bacteria</taxon>
        <taxon>Bacillati</taxon>
        <taxon>Actinomycetota</taxon>
        <taxon>Actinomycetes</taxon>
        <taxon>Streptosporangiales</taxon>
        <taxon>Streptosporangiaceae</taxon>
        <taxon>Nonomuraea</taxon>
    </lineage>
</organism>
<dbReference type="Gene3D" id="3.40.50.300">
    <property type="entry name" value="P-loop containing nucleotide triphosphate hydrolases"/>
    <property type="match status" value="2"/>
</dbReference>
<dbReference type="Pfam" id="PF00005">
    <property type="entry name" value="ABC_tran"/>
    <property type="match status" value="2"/>
</dbReference>
<dbReference type="InterPro" id="IPR017871">
    <property type="entry name" value="ABC_transporter-like_CS"/>
</dbReference>
<dbReference type="GO" id="GO:0005886">
    <property type="term" value="C:plasma membrane"/>
    <property type="evidence" value="ECO:0007669"/>
    <property type="project" value="UniProtKB-SubCell"/>
</dbReference>
<feature type="domain" description="ABC transporter" evidence="10">
    <location>
        <begin position="14"/>
        <end position="262"/>
    </location>
</feature>
<dbReference type="InterPro" id="IPR003439">
    <property type="entry name" value="ABC_transporter-like_ATP-bd"/>
</dbReference>
<protein>
    <submittedName>
        <fullName evidence="11">ABC transporter ATP-binding protein</fullName>
    </submittedName>
</protein>
<keyword evidence="3" id="KW-0813">Transport</keyword>
<dbReference type="FunFam" id="3.40.50.300:FF:000016">
    <property type="entry name" value="Oligopeptide ABC transporter ATP-binding component"/>
    <property type="match status" value="1"/>
</dbReference>
<keyword evidence="6" id="KW-0547">Nucleotide-binding</keyword>
<dbReference type="GO" id="GO:0005524">
    <property type="term" value="F:ATP binding"/>
    <property type="evidence" value="ECO:0007669"/>
    <property type="project" value="UniProtKB-KW"/>
</dbReference>
<dbReference type="OrthoDB" id="2986442at2"/>
<dbReference type="InterPro" id="IPR027417">
    <property type="entry name" value="P-loop_NTPase"/>
</dbReference>
<evidence type="ECO:0000256" key="1">
    <source>
        <dbReference type="ARBA" id="ARBA00004202"/>
    </source>
</evidence>
<evidence type="ECO:0000313" key="11">
    <source>
        <dbReference type="EMBL" id="TDC09368.1"/>
    </source>
</evidence>
<evidence type="ECO:0000256" key="4">
    <source>
        <dbReference type="ARBA" id="ARBA00022475"/>
    </source>
</evidence>
<evidence type="ECO:0000256" key="7">
    <source>
        <dbReference type="ARBA" id="ARBA00022840"/>
    </source>
</evidence>
<dbReference type="PANTHER" id="PTHR43297">
    <property type="entry name" value="OLIGOPEPTIDE TRANSPORT ATP-BINDING PROTEIN APPD"/>
    <property type="match status" value="1"/>
</dbReference>
<keyword evidence="9" id="KW-0472">Membrane</keyword>
<comment type="similarity">
    <text evidence="2">Belongs to the ABC transporter superfamily.</text>
</comment>
<dbReference type="PROSITE" id="PS50893">
    <property type="entry name" value="ABC_TRANSPORTER_2"/>
    <property type="match status" value="2"/>
</dbReference>
<keyword evidence="12" id="KW-1185">Reference proteome</keyword>
<dbReference type="NCBIfam" id="TIGR01727">
    <property type="entry name" value="oligo_HPY"/>
    <property type="match status" value="1"/>
</dbReference>
<dbReference type="AlphaFoldDB" id="A0A4R4NJ34"/>
<dbReference type="GO" id="GO:0016887">
    <property type="term" value="F:ATP hydrolysis activity"/>
    <property type="evidence" value="ECO:0007669"/>
    <property type="project" value="InterPro"/>
</dbReference>
<dbReference type="Pfam" id="PF08352">
    <property type="entry name" value="oligo_HPY"/>
    <property type="match status" value="2"/>
</dbReference>
<dbReference type="InterPro" id="IPR003593">
    <property type="entry name" value="AAA+_ATPase"/>
</dbReference>
<evidence type="ECO:0000256" key="9">
    <source>
        <dbReference type="ARBA" id="ARBA00023136"/>
    </source>
</evidence>
<keyword evidence="4" id="KW-1003">Cell membrane</keyword>
<evidence type="ECO:0000259" key="10">
    <source>
        <dbReference type="PROSITE" id="PS50893"/>
    </source>
</evidence>
<dbReference type="EMBL" id="SMJZ01000018">
    <property type="protein sequence ID" value="TDC09368.1"/>
    <property type="molecule type" value="Genomic_DNA"/>
</dbReference>
<evidence type="ECO:0000256" key="8">
    <source>
        <dbReference type="ARBA" id="ARBA00022967"/>
    </source>
</evidence>
<dbReference type="InterPro" id="IPR013563">
    <property type="entry name" value="Oligopep_ABC_C"/>
</dbReference>
<keyword evidence="8" id="KW-1278">Translocase</keyword>
<reference evidence="11 12" key="1">
    <citation type="submission" date="2019-02" db="EMBL/GenBank/DDBJ databases">
        <title>Draft genome sequences of novel Actinobacteria.</title>
        <authorList>
            <person name="Sahin N."/>
            <person name="Ay H."/>
            <person name="Saygin H."/>
        </authorList>
    </citation>
    <scope>NUCLEOTIDE SEQUENCE [LARGE SCALE GENOMIC DNA]</scope>
    <source>
        <strain evidence="11 12">KC201</strain>
    </source>
</reference>
<feature type="domain" description="ABC transporter" evidence="10">
    <location>
        <begin position="358"/>
        <end position="603"/>
    </location>
</feature>
<dbReference type="NCBIfam" id="NF008453">
    <property type="entry name" value="PRK11308.1"/>
    <property type="match status" value="2"/>
</dbReference>
<dbReference type="Proteomes" id="UP000295157">
    <property type="component" value="Unassembled WGS sequence"/>
</dbReference>
<dbReference type="InterPro" id="IPR050388">
    <property type="entry name" value="ABC_Ni/Peptide_Import"/>
</dbReference>
<gene>
    <name evidence="11" type="ORF">E1267_07760</name>
</gene>
<evidence type="ECO:0000256" key="5">
    <source>
        <dbReference type="ARBA" id="ARBA00022519"/>
    </source>
</evidence>
<evidence type="ECO:0000256" key="6">
    <source>
        <dbReference type="ARBA" id="ARBA00022741"/>
    </source>
</evidence>
<proteinExistence type="inferred from homology"/>
<dbReference type="RefSeq" id="WP_132331247.1">
    <property type="nucleotide sequence ID" value="NZ_SMJZ01000018.1"/>
</dbReference>
<dbReference type="GO" id="GO:0015833">
    <property type="term" value="P:peptide transport"/>
    <property type="evidence" value="ECO:0007669"/>
    <property type="project" value="InterPro"/>
</dbReference>
<dbReference type="PANTHER" id="PTHR43297:SF14">
    <property type="entry name" value="ATPASE AAA-TYPE CORE DOMAIN-CONTAINING PROTEIN"/>
    <property type="match status" value="1"/>
</dbReference>
<keyword evidence="7 11" id="KW-0067">ATP-binding</keyword>